<dbReference type="InterPro" id="IPR002452">
    <property type="entry name" value="Alpha_tubulin"/>
</dbReference>
<dbReference type="PANTHER" id="PTHR11588">
    <property type="entry name" value="TUBULIN"/>
    <property type="match status" value="1"/>
</dbReference>
<dbReference type="Proteomes" id="UP000009168">
    <property type="component" value="Unassembled WGS sequence"/>
</dbReference>
<dbReference type="Gene3D" id="1.10.287.600">
    <property type="entry name" value="Helix hairpin bin"/>
    <property type="match status" value="1"/>
</dbReference>
<dbReference type="PRINTS" id="PR01162">
    <property type="entry name" value="ALPHATUBULIN"/>
</dbReference>
<dbReference type="GO" id="GO:0005200">
    <property type="term" value="F:structural constituent of cytoskeleton"/>
    <property type="evidence" value="ECO:0007669"/>
    <property type="project" value="InterPro"/>
</dbReference>
<keyword evidence="5" id="KW-0378">Hydrolase</keyword>
<dbReference type="STRING" id="312017.Q23WP5"/>
<dbReference type="InterPro" id="IPR023123">
    <property type="entry name" value="Tubulin_C"/>
</dbReference>
<evidence type="ECO:0000256" key="2">
    <source>
        <dbReference type="ARBA" id="ARBA00022490"/>
    </source>
</evidence>
<evidence type="ECO:0000313" key="11">
    <source>
        <dbReference type="EMBL" id="EAS00935.1"/>
    </source>
</evidence>
<dbReference type="InterPro" id="IPR003008">
    <property type="entry name" value="Tubulin_FtsZ_GTPase"/>
</dbReference>
<dbReference type="GO" id="GO:0007017">
    <property type="term" value="P:microtubule-based process"/>
    <property type="evidence" value="ECO:0007669"/>
    <property type="project" value="InterPro"/>
</dbReference>
<keyword evidence="3" id="KW-0493">Microtubule</keyword>
<keyword evidence="2" id="KW-0963">Cytoplasm</keyword>
<dbReference type="InterPro" id="IPR036525">
    <property type="entry name" value="Tubulin/FtsZ_GTPase_sf"/>
</dbReference>
<dbReference type="AlphaFoldDB" id="Q23WP5"/>
<evidence type="ECO:0000259" key="9">
    <source>
        <dbReference type="SMART" id="SM00864"/>
    </source>
</evidence>
<dbReference type="InterPro" id="IPR037103">
    <property type="entry name" value="Tubulin/FtsZ-like_C"/>
</dbReference>
<dbReference type="SMART" id="SM00864">
    <property type="entry name" value="Tubulin"/>
    <property type="match status" value="1"/>
</dbReference>
<keyword evidence="12" id="KW-1185">Reference proteome</keyword>
<dbReference type="InterPro" id="IPR008280">
    <property type="entry name" value="Tub_FtsZ_C"/>
</dbReference>
<dbReference type="PRINTS" id="PR01161">
    <property type="entry name" value="TUBULIN"/>
</dbReference>
<protein>
    <submittedName>
        <fullName evidence="11">Tubulin/FtsZ family, GTPase domain protein</fullName>
    </submittedName>
</protein>
<feature type="domain" description="Tubulin/FtsZ GTPase" evidence="9">
    <location>
        <begin position="59"/>
        <end position="246"/>
    </location>
</feature>
<dbReference type="CDD" id="cd02186">
    <property type="entry name" value="alpha_tubulin"/>
    <property type="match status" value="1"/>
</dbReference>
<dbReference type="RefSeq" id="XP_001021180.1">
    <property type="nucleotide sequence ID" value="XM_001021180.1"/>
</dbReference>
<dbReference type="HOGENOM" id="CLU_015718_0_0_1"/>
<evidence type="ECO:0000256" key="5">
    <source>
        <dbReference type="ARBA" id="ARBA00022801"/>
    </source>
</evidence>
<evidence type="ECO:0000256" key="8">
    <source>
        <dbReference type="ARBA" id="ARBA00049117"/>
    </source>
</evidence>
<dbReference type="Pfam" id="PF00091">
    <property type="entry name" value="Tubulin"/>
    <property type="match status" value="1"/>
</dbReference>
<name>Q23WP5_TETTS</name>
<keyword evidence="4" id="KW-0547">Nucleotide-binding</keyword>
<keyword evidence="6" id="KW-0007">Acetylation</keyword>
<dbReference type="SUPFAM" id="SSF52490">
    <property type="entry name" value="Tubulin nucleotide-binding domain-like"/>
    <property type="match status" value="1"/>
</dbReference>
<dbReference type="Gene3D" id="3.40.50.1440">
    <property type="entry name" value="Tubulin/FtsZ, GTPase domain"/>
    <property type="match status" value="1"/>
</dbReference>
<evidence type="ECO:0000256" key="7">
    <source>
        <dbReference type="ARBA" id="ARBA00023134"/>
    </source>
</evidence>
<accession>Q23WP5</accession>
<evidence type="ECO:0000256" key="4">
    <source>
        <dbReference type="ARBA" id="ARBA00022741"/>
    </source>
</evidence>
<keyword evidence="7" id="KW-0342">GTP-binding</keyword>
<dbReference type="GO" id="GO:0005874">
    <property type="term" value="C:microtubule"/>
    <property type="evidence" value="ECO:0007669"/>
    <property type="project" value="UniProtKB-KW"/>
</dbReference>
<dbReference type="Gene3D" id="3.30.1330.20">
    <property type="entry name" value="Tubulin/FtsZ, C-terminal domain"/>
    <property type="match status" value="1"/>
</dbReference>
<dbReference type="InParanoid" id="Q23WP5"/>
<dbReference type="SUPFAM" id="SSF55307">
    <property type="entry name" value="Tubulin C-terminal domain-like"/>
    <property type="match status" value="1"/>
</dbReference>
<comment type="similarity">
    <text evidence="1">Belongs to the tubulin family.</text>
</comment>
<dbReference type="EMBL" id="GG662607">
    <property type="protein sequence ID" value="EAS00935.1"/>
    <property type="molecule type" value="Genomic_DNA"/>
</dbReference>
<dbReference type="eggNOG" id="KOG1376">
    <property type="taxonomic scope" value="Eukaryota"/>
</dbReference>
<dbReference type="Pfam" id="PF03953">
    <property type="entry name" value="Tubulin_C"/>
    <property type="match status" value="1"/>
</dbReference>
<organism evidence="11 12">
    <name type="scientific">Tetrahymena thermophila (strain SB210)</name>
    <dbReference type="NCBI Taxonomy" id="312017"/>
    <lineage>
        <taxon>Eukaryota</taxon>
        <taxon>Sar</taxon>
        <taxon>Alveolata</taxon>
        <taxon>Ciliophora</taxon>
        <taxon>Intramacronucleata</taxon>
        <taxon>Oligohymenophorea</taxon>
        <taxon>Hymenostomatida</taxon>
        <taxon>Tetrahymenina</taxon>
        <taxon>Tetrahymenidae</taxon>
        <taxon>Tetrahymena</taxon>
    </lineage>
</organism>
<dbReference type="InterPro" id="IPR018316">
    <property type="entry name" value="Tubulin/FtsZ_2-layer-sand-dom"/>
</dbReference>
<evidence type="ECO:0000256" key="6">
    <source>
        <dbReference type="ARBA" id="ARBA00022990"/>
    </source>
</evidence>
<gene>
    <name evidence="11" type="ORF">TTHERM_00923000</name>
</gene>
<dbReference type="GeneID" id="7841370"/>
<comment type="catalytic activity">
    <reaction evidence="8">
        <text>GTP + H2O = GDP + phosphate + H(+)</text>
        <dbReference type="Rhea" id="RHEA:19669"/>
        <dbReference type="ChEBI" id="CHEBI:15377"/>
        <dbReference type="ChEBI" id="CHEBI:15378"/>
        <dbReference type="ChEBI" id="CHEBI:37565"/>
        <dbReference type="ChEBI" id="CHEBI:43474"/>
        <dbReference type="ChEBI" id="CHEBI:58189"/>
    </reaction>
    <physiologicalReaction direction="left-to-right" evidence="8">
        <dbReference type="Rhea" id="RHEA:19670"/>
    </physiologicalReaction>
</comment>
<reference evidence="12" key="1">
    <citation type="journal article" date="2006" name="PLoS Biol.">
        <title>Macronuclear genome sequence of the ciliate Tetrahymena thermophila, a model eukaryote.</title>
        <authorList>
            <person name="Eisen J.A."/>
            <person name="Coyne R.S."/>
            <person name="Wu M."/>
            <person name="Wu D."/>
            <person name="Thiagarajan M."/>
            <person name="Wortman J.R."/>
            <person name="Badger J.H."/>
            <person name="Ren Q."/>
            <person name="Amedeo P."/>
            <person name="Jones K.M."/>
            <person name="Tallon L.J."/>
            <person name="Delcher A.L."/>
            <person name="Salzberg S.L."/>
            <person name="Silva J.C."/>
            <person name="Haas B.J."/>
            <person name="Majoros W.H."/>
            <person name="Farzad M."/>
            <person name="Carlton J.M."/>
            <person name="Smith R.K. Jr."/>
            <person name="Garg J."/>
            <person name="Pearlman R.E."/>
            <person name="Karrer K.M."/>
            <person name="Sun L."/>
            <person name="Manning G."/>
            <person name="Elde N.C."/>
            <person name="Turkewitz A.P."/>
            <person name="Asai D.J."/>
            <person name="Wilkes D.E."/>
            <person name="Wang Y."/>
            <person name="Cai H."/>
            <person name="Collins K."/>
            <person name="Stewart B.A."/>
            <person name="Lee S.R."/>
            <person name="Wilamowska K."/>
            <person name="Weinberg Z."/>
            <person name="Ruzzo W.L."/>
            <person name="Wloga D."/>
            <person name="Gaertig J."/>
            <person name="Frankel J."/>
            <person name="Tsao C.-C."/>
            <person name="Gorovsky M.A."/>
            <person name="Keeling P.J."/>
            <person name="Waller R.F."/>
            <person name="Patron N.J."/>
            <person name="Cherry J.M."/>
            <person name="Stover N.A."/>
            <person name="Krieger C.J."/>
            <person name="del Toro C."/>
            <person name="Ryder H.F."/>
            <person name="Williamson S.C."/>
            <person name="Barbeau R.A."/>
            <person name="Hamilton E.P."/>
            <person name="Orias E."/>
        </authorList>
    </citation>
    <scope>NUCLEOTIDE SEQUENCE [LARGE SCALE GENOMIC DNA]</scope>
    <source>
        <strain evidence="12">SB210</strain>
    </source>
</reference>
<dbReference type="InterPro" id="IPR000217">
    <property type="entry name" value="Tubulin"/>
</dbReference>
<proteinExistence type="inferred from homology"/>
<feature type="domain" description="Tubulin/FtsZ 2-layer sandwich" evidence="10">
    <location>
        <begin position="248"/>
        <end position="394"/>
    </location>
</feature>
<evidence type="ECO:0000256" key="1">
    <source>
        <dbReference type="ARBA" id="ARBA00009636"/>
    </source>
</evidence>
<dbReference type="SMART" id="SM00865">
    <property type="entry name" value="Tubulin_C"/>
    <property type="match status" value="1"/>
</dbReference>
<evidence type="ECO:0000313" key="12">
    <source>
        <dbReference type="Proteomes" id="UP000009168"/>
    </source>
</evidence>
<evidence type="ECO:0000256" key="3">
    <source>
        <dbReference type="ARBA" id="ARBA00022701"/>
    </source>
</evidence>
<dbReference type="KEGG" id="tet:TTHERM_00923000"/>
<sequence>MKQIITICLGQCGIRIGNQVWKLFCEEHKIELSGIKKQSENTLEQENLLSFFQESVSEKITPISVFIDLDTEQIDEIKNGQCRTLYKPDCLISSKEDTGGLFSRGYYTAGRSILDHSIDQIRKIAESCSYLHGFIIYSTSSGGASSGLGNLILQRLRVDYGQKIPIIFFQQIPCNLNQSSVFSFYNSTLNLGSLLEESSLNILFQNESLYKIYENQFDFEYPSFNDVNRLVSQVASATTSSIRFKGDLNFDLNQLIMNLVPYRKINLVIPSYSPSTDKNNQQNQQMSVNSMTNQLFKNDFSFINCKINANIYMACSYMIRGDIVPREALESIYNLKKKKNIKFVDWCSNSFLLGVNSFKPIPIIIEEKSFSSSVDGCILANSCGVQDAIDFIGTKFDLMYSKRAFVHWHYGEGQSEGDLQEAREILASIEKDYEEISKDSYTLQLEEDYE</sequence>
<dbReference type="GO" id="GO:0005525">
    <property type="term" value="F:GTP binding"/>
    <property type="evidence" value="ECO:0007669"/>
    <property type="project" value="UniProtKB-KW"/>
</dbReference>
<evidence type="ECO:0000259" key="10">
    <source>
        <dbReference type="SMART" id="SM00865"/>
    </source>
</evidence>
<dbReference type="GO" id="GO:0016787">
    <property type="term" value="F:hydrolase activity"/>
    <property type="evidence" value="ECO:0007669"/>
    <property type="project" value="UniProtKB-KW"/>
</dbReference>